<proteinExistence type="predicted"/>
<protein>
    <submittedName>
        <fullName evidence="2">Uncharacterized protein</fullName>
    </submittedName>
</protein>
<evidence type="ECO:0000313" key="3">
    <source>
        <dbReference type="Proteomes" id="UP001054857"/>
    </source>
</evidence>
<evidence type="ECO:0000256" key="1">
    <source>
        <dbReference type="SAM" id="MobiDB-lite"/>
    </source>
</evidence>
<evidence type="ECO:0000313" key="2">
    <source>
        <dbReference type="EMBL" id="GFR41910.1"/>
    </source>
</evidence>
<feature type="non-terminal residue" evidence="2">
    <location>
        <position position="238"/>
    </location>
</feature>
<reference evidence="2 3" key="1">
    <citation type="journal article" date="2021" name="Sci. Rep.">
        <title>Genome sequencing of the multicellular alga Astrephomene provides insights into convergent evolution of germ-soma differentiation.</title>
        <authorList>
            <person name="Yamashita S."/>
            <person name="Yamamoto K."/>
            <person name="Matsuzaki R."/>
            <person name="Suzuki S."/>
            <person name="Yamaguchi H."/>
            <person name="Hirooka S."/>
            <person name="Minakuchi Y."/>
            <person name="Miyagishima S."/>
            <person name="Kawachi M."/>
            <person name="Toyoda A."/>
            <person name="Nozaki H."/>
        </authorList>
    </citation>
    <scope>NUCLEOTIDE SEQUENCE [LARGE SCALE GENOMIC DNA]</scope>
    <source>
        <strain evidence="2 3">NIES-4017</strain>
    </source>
</reference>
<comment type="caution">
    <text evidence="2">The sequence shown here is derived from an EMBL/GenBank/DDBJ whole genome shotgun (WGS) entry which is preliminary data.</text>
</comment>
<accession>A0AAD3DHH7</accession>
<dbReference type="Proteomes" id="UP001054857">
    <property type="component" value="Unassembled WGS sequence"/>
</dbReference>
<organism evidence="2 3">
    <name type="scientific">Astrephomene gubernaculifera</name>
    <dbReference type="NCBI Taxonomy" id="47775"/>
    <lineage>
        <taxon>Eukaryota</taxon>
        <taxon>Viridiplantae</taxon>
        <taxon>Chlorophyta</taxon>
        <taxon>core chlorophytes</taxon>
        <taxon>Chlorophyceae</taxon>
        <taxon>CS clade</taxon>
        <taxon>Chlamydomonadales</taxon>
        <taxon>Astrephomenaceae</taxon>
        <taxon>Astrephomene</taxon>
    </lineage>
</organism>
<gene>
    <name evidence="2" type="ORF">Agub_g2702</name>
</gene>
<keyword evidence="3" id="KW-1185">Reference proteome</keyword>
<feature type="compositionally biased region" description="Basic residues" evidence="1">
    <location>
        <begin position="229"/>
        <end position="238"/>
    </location>
</feature>
<dbReference type="EMBL" id="BMAR01000002">
    <property type="protein sequence ID" value="GFR41910.1"/>
    <property type="molecule type" value="Genomic_DNA"/>
</dbReference>
<sequence>APAKRIAVHARLPHEGLRARFQGGTGSANGSSNAAVTAAAAASSASAMDAAAQPYQFIGPETLYGTTYLTQNGGFTKSELRRLEFLQTAGEGGSAVRAVNVGKDESMTQGWYLVTQTLDHCLLHHDVTNNNCRKEKHPVHTVRKEFLAECVGVEAAGQAHRQQRNRQEVKVGDTGEERWQIPFQRKSKKDESKKDEEVTIQFAKTWPAWYTVLSPSARKGEGKSEGKGKSKGRTRNTA</sequence>
<feature type="region of interest" description="Disordered" evidence="1">
    <location>
        <begin position="213"/>
        <end position="238"/>
    </location>
</feature>
<name>A0AAD3DHH7_9CHLO</name>
<dbReference type="AlphaFoldDB" id="A0AAD3DHH7"/>
<feature type="compositionally biased region" description="Basic and acidic residues" evidence="1">
    <location>
        <begin position="218"/>
        <end position="228"/>
    </location>
</feature>
<feature type="non-terminal residue" evidence="2">
    <location>
        <position position="1"/>
    </location>
</feature>